<dbReference type="RefSeq" id="WP_119903336.1">
    <property type="nucleotide sequence ID" value="NZ_QYZP01000003.1"/>
</dbReference>
<evidence type="ECO:0000313" key="2">
    <source>
        <dbReference type="EMBL" id="RJN31269.1"/>
    </source>
</evidence>
<dbReference type="InterPro" id="IPR025447">
    <property type="entry name" value="DUF4192"/>
</dbReference>
<accession>A0A3A4FZ50</accession>
<evidence type="ECO:0000256" key="1">
    <source>
        <dbReference type="SAM" id="MobiDB-lite"/>
    </source>
</evidence>
<sequence length="409" mass="44456">MSDPSAHHEPDRPPHEQHSPPDAQPLSVERPGDALALVKHTFGHLPKDSLVIIGLSAGTTGGHLRVDLAPVLREPERLGAQCAEWIAGPAAAPAPEAAMALIFDSEIPDPDCPDQYEILMAALARGLLEQAGASLVKVWHVGHGYIRDFQSCDVDERESFPGEDADSALSNTLQRIPALVSTRASSPLEALRDFLAPNPLVTEDQQGRVCGHQAPPPRRSEAVTALWEAALRRCLREAPADRRADAGWVHRSPEQTAALVRTLEHPEHVEILMALTVTGIDTLEDLLTRGDSDLGTVALTDAVWGLSCEPPRWERVESLVALLRHLLPYAADAQRAQILGLRSWVEWLRGSGSTASVFADAVREQYPDLWRSTAAPPVARSVLACISTLGVCPWAQVKESSYSWWSGSR</sequence>
<feature type="compositionally biased region" description="Basic and acidic residues" evidence="1">
    <location>
        <begin position="1"/>
        <end position="19"/>
    </location>
</feature>
<feature type="region of interest" description="Disordered" evidence="1">
    <location>
        <begin position="1"/>
        <end position="28"/>
    </location>
</feature>
<gene>
    <name evidence="2" type="ORF">D3250_10515</name>
</gene>
<keyword evidence="3" id="KW-1185">Reference proteome</keyword>
<dbReference type="OrthoDB" id="4954868at2"/>
<protein>
    <submittedName>
        <fullName evidence="2">DUF4192 family protein</fullName>
    </submittedName>
</protein>
<reference evidence="2 3" key="1">
    <citation type="submission" date="2018-09" db="EMBL/GenBank/DDBJ databases">
        <title>Nesterenkonia natronophila sp. nov., an alkaliphilic actinobacteriume isolated from a soda lake, and emended description of the genus Nesterenkonia.</title>
        <authorList>
            <person name="Menes R.J."/>
            <person name="Iriarte A."/>
        </authorList>
    </citation>
    <scope>NUCLEOTIDE SEQUENCE [LARGE SCALE GENOMIC DNA]</scope>
    <source>
        <strain evidence="2 3">M8</strain>
    </source>
</reference>
<name>A0A3A4FZ50_9MICC</name>
<dbReference type="AlphaFoldDB" id="A0A3A4FZ50"/>
<dbReference type="Proteomes" id="UP000266615">
    <property type="component" value="Unassembled WGS sequence"/>
</dbReference>
<dbReference type="Pfam" id="PF13830">
    <property type="entry name" value="DUF4192"/>
    <property type="match status" value="1"/>
</dbReference>
<organism evidence="2 3">
    <name type="scientific">Nesterenkonia natronophila</name>
    <dbReference type="NCBI Taxonomy" id="2174932"/>
    <lineage>
        <taxon>Bacteria</taxon>
        <taxon>Bacillati</taxon>
        <taxon>Actinomycetota</taxon>
        <taxon>Actinomycetes</taxon>
        <taxon>Micrococcales</taxon>
        <taxon>Micrococcaceae</taxon>
        <taxon>Nesterenkonia</taxon>
    </lineage>
</organism>
<comment type="caution">
    <text evidence="2">The sequence shown here is derived from an EMBL/GenBank/DDBJ whole genome shotgun (WGS) entry which is preliminary data.</text>
</comment>
<evidence type="ECO:0000313" key="3">
    <source>
        <dbReference type="Proteomes" id="UP000266615"/>
    </source>
</evidence>
<proteinExistence type="predicted"/>
<dbReference type="EMBL" id="QYZP01000003">
    <property type="protein sequence ID" value="RJN31269.1"/>
    <property type="molecule type" value="Genomic_DNA"/>
</dbReference>